<dbReference type="EMBL" id="BSYO01000002">
    <property type="protein sequence ID" value="GMH00321.1"/>
    <property type="molecule type" value="Genomic_DNA"/>
</dbReference>
<accession>A0AAD3RY38</accession>
<comment type="similarity">
    <text evidence="1">Belongs to the GASA family.</text>
</comment>
<keyword evidence="2" id="KW-0732">Signal</keyword>
<feature type="chain" id="PRO_5042253372" evidence="2">
    <location>
        <begin position="27"/>
        <end position="98"/>
    </location>
</feature>
<keyword evidence="4" id="KW-1185">Reference proteome</keyword>
<dbReference type="InterPro" id="IPR003854">
    <property type="entry name" value="GASA"/>
</dbReference>
<feature type="signal peptide" evidence="2">
    <location>
        <begin position="1"/>
        <end position="26"/>
    </location>
</feature>
<proteinExistence type="inferred from homology"/>
<dbReference type="PANTHER" id="PTHR23201:SF12">
    <property type="entry name" value="OS05G0432200 PROTEIN"/>
    <property type="match status" value="1"/>
</dbReference>
<comment type="caution">
    <text evidence="3">The sequence shown here is derived from an EMBL/GenBank/DDBJ whole genome shotgun (WGS) entry which is preliminary data.</text>
</comment>
<protein>
    <submittedName>
        <fullName evidence="3">Uncharacterized protein</fullName>
    </submittedName>
</protein>
<evidence type="ECO:0000256" key="2">
    <source>
        <dbReference type="SAM" id="SignalP"/>
    </source>
</evidence>
<name>A0AAD3RY38_NEPGR</name>
<gene>
    <name evidence="3" type="ORF">Nepgr_002160</name>
</gene>
<organism evidence="3 4">
    <name type="scientific">Nepenthes gracilis</name>
    <name type="common">Slender pitcher plant</name>
    <dbReference type="NCBI Taxonomy" id="150966"/>
    <lineage>
        <taxon>Eukaryota</taxon>
        <taxon>Viridiplantae</taxon>
        <taxon>Streptophyta</taxon>
        <taxon>Embryophyta</taxon>
        <taxon>Tracheophyta</taxon>
        <taxon>Spermatophyta</taxon>
        <taxon>Magnoliopsida</taxon>
        <taxon>eudicotyledons</taxon>
        <taxon>Gunneridae</taxon>
        <taxon>Pentapetalae</taxon>
        <taxon>Caryophyllales</taxon>
        <taxon>Nepenthaceae</taxon>
        <taxon>Nepenthes</taxon>
    </lineage>
</organism>
<evidence type="ECO:0000313" key="4">
    <source>
        <dbReference type="Proteomes" id="UP001279734"/>
    </source>
</evidence>
<dbReference type="AlphaFoldDB" id="A0AAD3RY38"/>
<dbReference type="Pfam" id="PF02704">
    <property type="entry name" value="GASA"/>
    <property type="match status" value="1"/>
</dbReference>
<dbReference type="Proteomes" id="UP001279734">
    <property type="component" value="Unassembled WGS sequence"/>
</dbReference>
<reference evidence="3" key="1">
    <citation type="submission" date="2023-05" db="EMBL/GenBank/DDBJ databases">
        <title>Nepenthes gracilis genome sequencing.</title>
        <authorList>
            <person name="Fukushima K."/>
        </authorList>
    </citation>
    <scope>NUCLEOTIDE SEQUENCE</scope>
    <source>
        <strain evidence="3">SING2019-196</strain>
    </source>
</reference>
<sequence>MSCKTATLLIAFLCLVQVDQLEMCEGQQPTTVEEKIGIDCEAKCEHRCSKASRQKICMRACITCCQRCSCVPPGTAGNYDACPCYANITTHGGRKKCP</sequence>
<evidence type="ECO:0000256" key="1">
    <source>
        <dbReference type="ARBA" id="ARBA00010582"/>
    </source>
</evidence>
<dbReference type="PANTHER" id="PTHR23201">
    <property type="entry name" value="EXTENSIN, PROLINE-RICH PROTEIN"/>
    <property type="match status" value="1"/>
</dbReference>
<evidence type="ECO:0000313" key="3">
    <source>
        <dbReference type="EMBL" id="GMH00321.1"/>
    </source>
</evidence>